<comment type="caution">
    <text evidence="3">The sequence shown here is derived from an EMBL/GenBank/DDBJ whole genome shotgun (WGS) entry which is preliminary data.</text>
</comment>
<dbReference type="PANTHER" id="PTHR23024">
    <property type="entry name" value="ARYLACETAMIDE DEACETYLASE"/>
    <property type="match status" value="1"/>
</dbReference>
<gene>
    <name evidence="3" type="ORF">K2173_007111</name>
</gene>
<evidence type="ECO:0000313" key="3">
    <source>
        <dbReference type="EMBL" id="KAJ8759498.1"/>
    </source>
</evidence>
<feature type="domain" description="Alpha/beta hydrolase fold-3" evidence="2">
    <location>
        <begin position="98"/>
        <end position="315"/>
    </location>
</feature>
<proteinExistence type="inferred from homology"/>
<accession>A0AAV8SZJ8</accession>
<dbReference type="Proteomes" id="UP001159364">
    <property type="component" value="Linkage Group LG07"/>
</dbReference>
<protein>
    <recommendedName>
        <fullName evidence="2">Alpha/beta hydrolase fold-3 domain-containing protein</fullName>
    </recommendedName>
</protein>
<evidence type="ECO:0000313" key="4">
    <source>
        <dbReference type="Proteomes" id="UP001159364"/>
    </source>
</evidence>
<dbReference type="InterPro" id="IPR029058">
    <property type="entry name" value="AB_hydrolase_fold"/>
</dbReference>
<dbReference type="InterPro" id="IPR050466">
    <property type="entry name" value="Carboxylest/Gibb_receptor"/>
</dbReference>
<sequence>MADQDQPLKLPPLPWKVKLFVSALSFAVDLTRRSDGSVNRRLMSFFDLKASPNKKPINGIKTTDITVDTTRNLWFRLYTPSQAIPSEGFSDGNGLPVVFFFHGGGFVCMAADSRPYDDFCRLLARELPAFIISVNYRLAPEYRYPFQIDDCFDALKFVDSNEIEEFSCYANLKCCFLSGDSAGGNLVHHVALEASKHKFKEVEVIGNILIQPFFGGEDRTESEKKLRGAPFVTTERSDWTWKSFLPENSDRNHPAANVFGPKGVDMSAVKFPASLVVVGGFDPLQDWQKSYYYGLKERGKEAYLVEYPNAIHTFYAYPELPESSLFIKEMREFVQKKSAAS</sequence>
<dbReference type="GO" id="GO:0052689">
    <property type="term" value="F:carboxylic ester hydrolase activity"/>
    <property type="evidence" value="ECO:0007669"/>
    <property type="project" value="TreeGrafter"/>
</dbReference>
<dbReference type="InterPro" id="IPR013094">
    <property type="entry name" value="AB_hydrolase_3"/>
</dbReference>
<reference evidence="3 4" key="1">
    <citation type="submission" date="2021-09" db="EMBL/GenBank/DDBJ databases">
        <title>Genomic insights and catalytic innovation underlie evolution of tropane alkaloids biosynthesis.</title>
        <authorList>
            <person name="Wang Y.-J."/>
            <person name="Tian T."/>
            <person name="Huang J.-P."/>
            <person name="Huang S.-X."/>
        </authorList>
    </citation>
    <scope>NUCLEOTIDE SEQUENCE [LARGE SCALE GENOMIC DNA]</scope>
    <source>
        <strain evidence="3">KIB-2018</strain>
        <tissue evidence="3">Leaf</tissue>
    </source>
</reference>
<dbReference type="GO" id="GO:0009860">
    <property type="term" value="P:pollen tube growth"/>
    <property type="evidence" value="ECO:0007669"/>
    <property type="project" value="TreeGrafter"/>
</dbReference>
<dbReference type="PANTHER" id="PTHR23024:SF24">
    <property type="entry name" value="ALPHA_BETA HYDROLASE FOLD-3 DOMAIN-CONTAINING PROTEIN"/>
    <property type="match status" value="1"/>
</dbReference>
<evidence type="ECO:0000256" key="1">
    <source>
        <dbReference type="ARBA" id="ARBA00010515"/>
    </source>
</evidence>
<comment type="similarity">
    <text evidence="1">Belongs to the 'GDXG' lipolytic enzyme family.</text>
</comment>
<dbReference type="SUPFAM" id="SSF53474">
    <property type="entry name" value="alpha/beta-Hydrolases"/>
    <property type="match status" value="1"/>
</dbReference>
<keyword evidence="4" id="KW-1185">Reference proteome</keyword>
<evidence type="ECO:0000259" key="2">
    <source>
        <dbReference type="Pfam" id="PF07859"/>
    </source>
</evidence>
<dbReference type="EMBL" id="JAIWQS010000007">
    <property type="protein sequence ID" value="KAJ8759498.1"/>
    <property type="molecule type" value="Genomic_DNA"/>
</dbReference>
<dbReference type="AlphaFoldDB" id="A0AAV8SZJ8"/>
<name>A0AAV8SZJ8_9ROSI</name>
<dbReference type="Gene3D" id="3.40.50.1820">
    <property type="entry name" value="alpha/beta hydrolase"/>
    <property type="match status" value="1"/>
</dbReference>
<organism evidence="3 4">
    <name type="scientific">Erythroxylum novogranatense</name>
    <dbReference type="NCBI Taxonomy" id="1862640"/>
    <lineage>
        <taxon>Eukaryota</taxon>
        <taxon>Viridiplantae</taxon>
        <taxon>Streptophyta</taxon>
        <taxon>Embryophyta</taxon>
        <taxon>Tracheophyta</taxon>
        <taxon>Spermatophyta</taxon>
        <taxon>Magnoliopsida</taxon>
        <taxon>eudicotyledons</taxon>
        <taxon>Gunneridae</taxon>
        <taxon>Pentapetalae</taxon>
        <taxon>rosids</taxon>
        <taxon>fabids</taxon>
        <taxon>Malpighiales</taxon>
        <taxon>Erythroxylaceae</taxon>
        <taxon>Erythroxylum</taxon>
    </lineage>
</organism>
<dbReference type="Pfam" id="PF07859">
    <property type="entry name" value="Abhydrolase_3"/>
    <property type="match status" value="1"/>
</dbReference>